<evidence type="ECO:0000259" key="1">
    <source>
        <dbReference type="Pfam" id="PF18582"/>
    </source>
</evidence>
<sequence length="114" mass="12226">MHDSTARMLNGASGPAGSVALASDGSLAAFVPAQRAMTWQITDAAGVGVVRERYWLTFQPGEVRVCASCHGLSQYDQAGHTAPTNSPEALRQLLKSWKLLMTPTNPVYVPLSRQ</sequence>
<reference evidence="2 3" key="1">
    <citation type="submission" date="2015-09" db="EMBL/GenBank/DDBJ databases">
        <title>Draft genome sequence of Kouleothrix aurantiaca JCM 19913.</title>
        <authorList>
            <person name="Hemp J."/>
        </authorList>
    </citation>
    <scope>NUCLEOTIDE SEQUENCE [LARGE SCALE GENOMIC DNA]</scope>
    <source>
        <strain evidence="2 3">COM-B</strain>
    </source>
</reference>
<gene>
    <name evidence="2" type="ORF">SE17_32120</name>
</gene>
<dbReference type="AlphaFoldDB" id="A0A0P9CV47"/>
<accession>A0A0P9CV47</accession>
<dbReference type="Proteomes" id="UP000050509">
    <property type="component" value="Unassembled WGS sequence"/>
</dbReference>
<keyword evidence="3" id="KW-1185">Reference proteome</keyword>
<proteinExistence type="predicted"/>
<comment type="caution">
    <text evidence="2">The sequence shown here is derived from an EMBL/GenBank/DDBJ whole genome shotgun (WGS) entry which is preliminary data.</text>
</comment>
<evidence type="ECO:0000313" key="2">
    <source>
        <dbReference type="EMBL" id="KPV49524.1"/>
    </source>
</evidence>
<name>A0A0P9CV47_9CHLR</name>
<organism evidence="2 3">
    <name type="scientific">Kouleothrix aurantiaca</name>
    <dbReference type="NCBI Taxonomy" id="186479"/>
    <lineage>
        <taxon>Bacteria</taxon>
        <taxon>Bacillati</taxon>
        <taxon>Chloroflexota</taxon>
        <taxon>Chloroflexia</taxon>
        <taxon>Chloroflexales</taxon>
        <taxon>Roseiflexineae</taxon>
        <taxon>Roseiflexaceae</taxon>
        <taxon>Kouleothrix</taxon>
    </lineage>
</organism>
<dbReference type="InterPro" id="IPR040698">
    <property type="entry name" value="HZS_alpha_mid"/>
</dbReference>
<evidence type="ECO:0000313" key="3">
    <source>
        <dbReference type="Proteomes" id="UP000050509"/>
    </source>
</evidence>
<dbReference type="Pfam" id="PF18582">
    <property type="entry name" value="HZS_alpha"/>
    <property type="match status" value="1"/>
</dbReference>
<protein>
    <recommendedName>
        <fullName evidence="1">Hydrazine synthase alpha subunit middle domain-containing protein</fullName>
    </recommendedName>
</protein>
<feature type="domain" description="Hydrazine synthase alpha subunit middle" evidence="1">
    <location>
        <begin position="17"/>
        <end position="70"/>
    </location>
</feature>
<dbReference type="EMBL" id="LJCR01001912">
    <property type="protein sequence ID" value="KPV49524.1"/>
    <property type="molecule type" value="Genomic_DNA"/>
</dbReference>